<protein>
    <recommendedName>
        <fullName evidence="5">Transmembrane protein</fullName>
    </recommendedName>
</protein>
<comment type="caution">
    <text evidence="3">The sequence shown here is derived from an EMBL/GenBank/DDBJ whole genome shotgun (WGS) entry which is preliminary data.</text>
</comment>
<dbReference type="EMBL" id="BPVZ01000001">
    <property type="protein sequence ID" value="GKU86343.1"/>
    <property type="molecule type" value="Genomic_DNA"/>
</dbReference>
<evidence type="ECO:0000313" key="3">
    <source>
        <dbReference type="EMBL" id="GKU86343.1"/>
    </source>
</evidence>
<keyword evidence="2" id="KW-0732">Signal</keyword>
<dbReference type="Proteomes" id="UP001054252">
    <property type="component" value="Unassembled WGS sequence"/>
</dbReference>
<name>A0AAV5HC14_9ROSI</name>
<feature type="region of interest" description="Disordered" evidence="1">
    <location>
        <begin position="26"/>
        <end position="56"/>
    </location>
</feature>
<accession>A0AAV5HC14</accession>
<evidence type="ECO:0000313" key="4">
    <source>
        <dbReference type="Proteomes" id="UP001054252"/>
    </source>
</evidence>
<evidence type="ECO:0008006" key="5">
    <source>
        <dbReference type="Google" id="ProtNLM"/>
    </source>
</evidence>
<reference evidence="3 4" key="1">
    <citation type="journal article" date="2021" name="Commun. Biol.">
        <title>The genome of Shorea leprosula (Dipterocarpaceae) highlights the ecological relevance of drought in aseasonal tropical rainforests.</title>
        <authorList>
            <person name="Ng K.K.S."/>
            <person name="Kobayashi M.J."/>
            <person name="Fawcett J.A."/>
            <person name="Hatakeyama M."/>
            <person name="Paape T."/>
            <person name="Ng C.H."/>
            <person name="Ang C.C."/>
            <person name="Tnah L.H."/>
            <person name="Lee C.T."/>
            <person name="Nishiyama T."/>
            <person name="Sese J."/>
            <person name="O'Brien M.J."/>
            <person name="Copetti D."/>
            <person name="Mohd Noor M.I."/>
            <person name="Ong R.C."/>
            <person name="Putra M."/>
            <person name="Sireger I.Z."/>
            <person name="Indrioko S."/>
            <person name="Kosugi Y."/>
            <person name="Izuno A."/>
            <person name="Isagi Y."/>
            <person name="Lee S.L."/>
            <person name="Shimizu K.K."/>
        </authorList>
    </citation>
    <scope>NUCLEOTIDE SEQUENCE [LARGE SCALE GENOMIC DNA]</scope>
    <source>
        <strain evidence="3">214</strain>
    </source>
</reference>
<feature type="signal peptide" evidence="2">
    <location>
        <begin position="1"/>
        <end position="28"/>
    </location>
</feature>
<keyword evidence="4" id="KW-1185">Reference proteome</keyword>
<gene>
    <name evidence="3" type="ORF">SLEP1_g881</name>
</gene>
<evidence type="ECO:0000256" key="2">
    <source>
        <dbReference type="SAM" id="SignalP"/>
    </source>
</evidence>
<proteinExistence type="predicted"/>
<dbReference type="AlphaFoldDB" id="A0AAV5HC14"/>
<evidence type="ECO:0000256" key="1">
    <source>
        <dbReference type="SAM" id="MobiDB-lite"/>
    </source>
</evidence>
<feature type="chain" id="PRO_5043316008" description="Transmembrane protein" evidence="2">
    <location>
        <begin position="29"/>
        <end position="85"/>
    </location>
</feature>
<organism evidence="3 4">
    <name type="scientific">Rubroshorea leprosula</name>
    <dbReference type="NCBI Taxonomy" id="152421"/>
    <lineage>
        <taxon>Eukaryota</taxon>
        <taxon>Viridiplantae</taxon>
        <taxon>Streptophyta</taxon>
        <taxon>Embryophyta</taxon>
        <taxon>Tracheophyta</taxon>
        <taxon>Spermatophyta</taxon>
        <taxon>Magnoliopsida</taxon>
        <taxon>eudicotyledons</taxon>
        <taxon>Gunneridae</taxon>
        <taxon>Pentapetalae</taxon>
        <taxon>rosids</taxon>
        <taxon>malvids</taxon>
        <taxon>Malvales</taxon>
        <taxon>Dipterocarpaceae</taxon>
        <taxon>Rubroshorea</taxon>
    </lineage>
</organism>
<sequence length="85" mass="9040">METHKKTGIMISLIIIIFLVSSTKPSSAASRPLEGNHNPRADYHNDQPLAFTVGRTPVPPSGASPCTYIPEGGGDCAQFLAEFSP</sequence>